<comment type="caution">
    <text evidence="2">The sequence shown here is derived from an EMBL/GenBank/DDBJ whole genome shotgun (WGS) entry which is preliminary data.</text>
</comment>
<proteinExistence type="predicted"/>
<accession>A0A0L0W7E7</accession>
<keyword evidence="1" id="KW-0472">Membrane</keyword>
<gene>
    <name evidence="2" type="ORF">CLPU_17c00690</name>
</gene>
<dbReference type="STRING" id="1503.CLPU_17c00690"/>
<organism evidence="2 3">
    <name type="scientific">Gottschalkia purinilytica</name>
    <name type="common">Clostridium purinilyticum</name>
    <dbReference type="NCBI Taxonomy" id="1503"/>
    <lineage>
        <taxon>Bacteria</taxon>
        <taxon>Bacillati</taxon>
        <taxon>Bacillota</taxon>
        <taxon>Tissierellia</taxon>
        <taxon>Tissierellales</taxon>
        <taxon>Gottschalkiaceae</taxon>
        <taxon>Gottschalkia</taxon>
    </lineage>
</organism>
<dbReference type="OrthoDB" id="1707256at2"/>
<name>A0A0L0W7E7_GOTPU</name>
<dbReference type="EMBL" id="LGSS01000017">
    <property type="protein sequence ID" value="KNF07444.1"/>
    <property type="molecule type" value="Genomic_DNA"/>
</dbReference>
<keyword evidence="1" id="KW-1133">Transmembrane helix</keyword>
<evidence type="ECO:0000256" key="1">
    <source>
        <dbReference type="SAM" id="Phobius"/>
    </source>
</evidence>
<reference evidence="3" key="1">
    <citation type="submission" date="2015-07" db="EMBL/GenBank/DDBJ databases">
        <title>Draft genome sequence of the purine-degrading Gottschalkia purinilyticum DSM 1384 (formerly Clostridium purinilyticum).</title>
        <authorList>
            <person name="Poehlein A."/>
            <person name="Schiel-Bengelsdorf B."/>
            <person name="Bengelsdorf F.R."/>
            <person name="Daniel R."/>
            <person name="Duerre P."/>
        </authorList>
    </citation>
    <scope>NUCLEOTIDE SEQUENCE [LARGE SCALE GENOMIC DNA]</scope>
    <source>
        <strain evidence="3">DSM 1384</strain>
    </source>
</reference>
<evidence type="ECO:0000313" key="3">
    <source>
        <dbReference type="Proteomes" id="UP000037267"/>
    </source>
</evidence>
<evidence type="ECO:0000313" key="2">
    <source>
        <dbReference type="EMBL" id="KNF07444.1"/>
    </source>
</evidence>
<dbReference type="Proteomes" id="UP000037267">
    <property type="component" value="Unassembled WGS sequence"/>
</dbReference>
<keyword evidence="1" id="KW-0812">Transmembrane</keyword>
<dbReference type="RefSeq" id="WP_050356283.1">
    <property type="nucleotide sequence ID" value="NZ_LGSS01000017.1"/>
</dbReference>
<protein>
    <submittedName>
        <fullName evidence="2">Uncharacterized protein</fullName>
    </submittedName>
</protein>
<sequence>MRKKKSIFEKIEKSILRFCIVSIILLGSIHIYKQSTGTEVFFNEELDKIFEQNSNKDNAYVVLKKTKKGFQNIEILVNGDKKHKFENNLELVLSVKDNDLIEVDGSMYDESIKIEVVGVTENIAQPKLNTVVETNKSMEMLGKVELNNLE</sequence>
<dbReference type="AlphaFoldDB" id="A0A0L0W7E7"/>
<feature type="transmembrane region" description="Helical" evidence="1">
    <location>
        <begin position="15"/>
        <end position="32"/>
    </location>
</feature>
<keyword evidence="3" id="KW-1185">Reference proteome</keyword>